<dbReference type="InterPro" id="IPR022635">
    <property type="entry name" value="DNA_polIII_beta_C"/>
</dbReference>
<dbReference type="PIRSF" id="PIRSF000804">
    <property type="entry name" value="DNA_pol_III_b"/>
    <property type="match status" value="1"/>
</dbReference>
<evidence type="ECO:0000256" key="6">
    <source>
        <dbReference type="ARBA" id="ARBA00022695"/>
    </source>
</evidence>
<evidence type="ECO:0000256" key="8">
    <source>
        <dbReference type="ARBA" id="ARBA00022932"/>
    </source>
</evidence>
<comment type="caution">
    <text evidence="14">The sequence shown here is derived from an EMBL/GenBank/DDBJ whole genome shotgun (WGS) entry which is preliminary data.</text>
</comment>
<evidence type="ECO:0000256" key="7">
    <source>
        <dbReference type="ARBA" id="ARBA00022705"/>
    </source>
</evidence>
<gene>
    <name evidence="14" type="primary">dnaN</name>
    <name evidence="14" type="ORF">H9851_00500</name>
</gene>
<comment type="similarity">
    <text evidence="2 10">Belongs to the beta sliding clamp family.</text>
</comment>
<name>A0A9D2ATW8_9FIRM</name>
<keyword evidence="4 10" id="KW-0963">Cytoplasm</keyword>
<keyword evidence="5 10" id="KW-0808">Transferase</keyword>
<feature type="domain" description="DNA polymerase III beta sliding clamp central" evidence="12">
    <location>
        <begin position="128"/>
        <end position="239"/>
    </location>
</feature>
<keyword evidence="7 10" id="KW-0235">DNA replication</keyword>
<evidence type="ECO:0000313" key="14">
    <source>
        <dbReference type="EMBL" id="HIX49750.1"/>
    </source>
</evidence>
<dbReference type="NCBIfam" id="TIGR00663">
    <property type="entry name" value="dnan"/>
    <property type="match status" value="1"/>
</dbReference>
<dbReference type="Gene3D" id="3.70.10.10">
    <property type="match status" value="1"/>
</dbReference>
<dbReference type="GO" id="GO:0003887">
    <property type="term" value="F:DNA-directed DNA polymerase activity"/>
    <property type="evidence" value="ECO:0007669"/>
    <property type="project" value="UniProtKB-UniRule"/>
</dbReference>
<dbReference type="Pfam" id="PF00712">
    <property type="entry name" value="DNA_pol3_beta"/>
    <property type="match status" value="1"/>
</dbReference>
<reference evidence="14" key="2">
    <citation type="submission" date="2021-04" db="EMBL/GenBank/DDBJ databases">
        <authorList>
            <person name="Gilroy R."/>
        </authorList>
    </citation>
    <scope>NUCLEOTIDE SEQUENCE</scope>
    <source>
        <strain evidence="14">2189</strain>
    </source>
</reference>
<dbReference type="InterPro" id="IPR022634">
    <property type="entry name" value="DNA_polIII_beta_N"/>
</dbReference>
<keyword evidence="6 10" id="KW-0548">Nucleotidyltransferase</keyword>
<comment type="subunit">
    <text evidence="10">Forms a ring-shaped head-to-tail homodimer around DNA.</text>
</comment>
<evidence type="ECO:0000259" key="13">
    <source>
        <dbReference type="Pfam" id="PF02768"/>
    </source>
</evidence>
<protein>
    <recommendedName>
        <fullName evidence="3 10">Beta sliding clamp</fullName>
    </recommendedName>
</protein>
<dbReference type="InterPro" id="IPR022637">
    <property type="entry name" value="DNA_polIII_beta_cen"/>
</dbReference>
<dbReference type="InterPro" id="IPR001001">
    <property type="entry name" value="DNA_polIII_beta"/>
</dbReference>
<dbReference type="PANTHER" id="PTHR30478">
    <property type="entry name" value="DNA POLYMERASE III SUBUNIT BETA"/>
    <property type="match status" value="1"/>
</dbReference>
<evidence type="ECO:0000256" key="5">
    <source>
        <dbReference type="ARBA" id="ARBA00022679"/>
    </source>
</evidence>
<dbReference type="PANTHER" id="PTHR30478:SF0">
    <property type="entry name" value="BETA SLIDING CLAMP"/>
    <property type="match status" value="1"/>
</dbReference>
<dbReference type="CDD" id="cd00140">
    <property type="entry name" value="beta_clamp"/>
    <property type="match status" value="1"/>
</dbReference>
<evidence type="ECO:0000256" key="2">
    <source>
        <dbReference type="ARBA" id="ARBA00010752"/>
    </source>
</evidence>
<dbReference type="GO" id="GO:0008408">
    <property type="term" value="F:3'-5' exonuclease activity"/>
    <property type="evidence" value="ECO:0007669"/>
    <property type="project" value="InterPro"/>
</dbReference>
<comment type="subcellular location">
    <subcellularLocation>
        <location evidence="1 10">Cytoplasm</location>
    </subcellularLocation>
</comment>
<keyword evidence="9" id="KW-0238">DNA-binding</keyword>
<dbReference type="GO" id="GO:0005737">
    <property type="term" value="C:cytoplasm"/>
    <property type="evidence" value="ECO:0007669"/>
    <property type="project" value="UniProtKB-SubCell"/>
</dbReference>
<keyword evidence="8 10" id="KW-0239">DNA-directed DNA polymerase</keyword>
<dbReference type="AlphaFoldDB" id="A0A9D2ATW8"/>
<dbReference type="Proteomes" id="UP000886847">
    <property type="component" value="Unassembled WGS sequence"/>
</dbReference>
<evidence type="ECO:0000256" key="4">
    <source>
        <dbReference type="ARBA" id="ARBA00022490"/>
    </source>
</evidence>
<evidence type="ECO:0000256" key="1">
    <source>
        <dbReference type="ARBA" id="ARBA00004496"/>
    </source>
</evidence>
<dbReference type="SUPFAM" id="SSF55979">
    <property type="entry name" value="DNA clamp"/>
    <property type="match status" value="3"/>
</dbReference>
<dbReference type="GO" id="GO:0006271">
    <property type="term" value="P:DNA strand elongation involved in DNA replication"/>
    <property type="evidence" value="ECO:0007669"/>
    <property type="project" value="TreeGrafter"/>
</dbReference>
<reference evidence="14" key="1">
    <citation type="journal article" date="2021" name="PeerJ">
        <title>Extensive microbial diversity within the chicken gut microbiome revealed by metagenomics and culture.</title>
        <authorList>
            <person name="Gilroy R."/>
            <person name="Ravi A."/>
            <person name="Getino M."/>
            <person name="Pursley I."/>
            <person name="Horton D.L."/>
            <person name="Alikhan N.F."/>
            <person name="Baker D."/>
            <person name="Gharbi K."/>
            <person name="Hall N."/>
            <person name="Watson M."/>
            <person name="Adriaenssens E.M."/>
            <person name="Foster-Nyarko E."/>
            <person name="Jarju S."/>
            <person name="Secka A."/>
            <person name="Antonio M."/>
            <person name="Oren A."/>
            <person name="Chaudhuri R.R."/>
            <person name="La Ragione R."/>
            <person name="Hildebrand F."/>
            <person name="Pallen M.J."/>
        </authorList>
    </citation>
    <scope>NUCLEOTIDE SEQUENCE</scope>
    <source>
        <strain evidence="14">2189</strain>
    </source>
</reference>
<proteinExistence type="inferred from homology"/>
<dbReference type="Gene3D" id="3.10.150.10">
    <property type="entry name" value="DNA Polymerase III, subunit A, domain 2"/>
    <property type="match status" value="1"/>
</dbReference>
<comment type="function">
    <text evidence="10">Confers DNA tethering and processivity to DNA polymerases and other proteins. Acts as a clamp, forming a ring around DNA (a reaction catalyzed by the clamp-loading complex) which diffuses in an ATP-independent manner freely and bidirectionally along dsDNA. Initially characterized for its ability to contact the catalytic subunit of DNA polymerase III (Pol III), a complex, multichain enzyme responsible for most of the replicative synthesis in bacteria; Pol III exhibits 3'-5' exonuclease proofreading activity. The beta chain is required for initiation of replication as well as for processivity of DNA replication.</text>
</comment>
<dbReference type="InterPro" id="IPR046938">
    <property type="entry name" value="DNA_clamp_sf"/>
</dbReference>
<evidence type="ECO:0000259" key="11">
    <source>
        <dbReference type="Pfam" id="PF00712"/>
    </source>
</evidence>
<evidence type="ECO:0000256" key="10">
    <source>
        <dbReference type="PIRNR" id="PIRNR000804"/>
    </source>
</evidence>
<organism evidence="14 15">
    <name type="scientific">Candidatus Borkfalkia faecavium</name>
    <dbReference type="NCBI Taxonomy" id="2838508"/>
    <lineage>
        <taxon>Bacteria</taxon>
        <taxon>Bacillati</taxon>
        <taxon>Bacillota</taxon>
        <taxon>Clostridia</taxon>
        <taxon>Christensenellales</taxon>
        <taxon>Christensenellaceae</taxon>
        <taxon>Candidatus Borkfalkia</taxon>
    </lineage>
</organism>
<evidence type="ECO:0000313" key="15">
    <source>
        <dbReference type="Proteomes" id="UP000886847"/>
    </source>
</evidence>
<feature type="domain" description="DNA polymerase III beta sliding clamp N-terminal" evidence="11">
    <location>
        <begin position="1"/>
        <end position="118"/>
    </location>
</feature>
<feature type="domain" description="DNA polymerase III beta sliding clamp C-terminal" evidence="13">
    <location>
        <begin position="245"/>
        <end position="363"/>
    </location>
</feature>
<evidence type="ECO:0000259" key="12">
    <source>
        <dbReference type="Pfam" id="PF02767"/>
    </source>
</evidence>
<dbReference type="Pfam" id="PF02768">
    <property type="entry name" value="DNA_pol3_beta_3"/>
    <property type="match status" value="1"/>
</dbReference>
<dbReference type="Pfam" id="PF02767">
    <property type="entry name" value="DNA_pol3_beta_2"/>
    <property type="match status" value="1"/>
</dbReference>
<dbReference type="EMBL" id="DXEW01000003">
    <property type="protein sequence ID" value="HIX49750.1"/>
    <property type="molecule type" value="Genomic_DNA"/>
</dbReference>
<sequence length="366" mass="39803">MKIICEGIELSDSLMKVVKACATKTTTLILECVKLSAKNDTLTLLATDGEISIRRDIRAEVLEEGAVCVPGKYFADFIKRLENEQITLATDGSQMQITYGEAQSALQTLNADDFPAIDTDISEKYVKLSARDLKELIAKTTFCCAQDDSRPVLRGCLIAAEGGRISFTALDGYRMAICRKLVLGGTGNLRIVCPGRTLNEIGRMLGSDADTISLFVQKNMLLVRIDDTVLTSRLYEGEFVNVAGIVPQEFLSEVYADRAQLAESVERAAVLARTDKNSVITFDVREGCMGISSYTTIGRVDESVHVALEGKDVKISLNCKYISDCLNAIADDGVHIGFNGPVSPCVITPPEGDSYLYLILPVRTTG</sequence>
<evidence type="ECO:0000256" key="3">
    <source>
        <dbReference type="ARBA" id="ARBA00021035"/>
    </source>
</evidence>
<dbReference type="GO" id="GO:0009360">
    <property type="term" value="C:DNA polymerase III complex"/>
    <property type="evidence" value="ECO:0007669"/>
    <property type="project" value="InterPro"/>
</dbReference>
<dbReference type="SMART" id="SM00480">
    <property type="entry name" value="POL3Bc"/>
    <property type="match status" value="1"/>
</dbReference>
<dbReference type="GO" id="GO:0003677">
    <property type="term" value="F:DNA binding"/>
    <property type="evidence" value="ECO:0007669"/>
    <property type="project" value="UniProtKB-UniRule"/>
</dbReference>
<accession>A0A9D2ATW8</accession>
<evidence type="ECO:0000256" key="9">
    <source>
        <dbReference type="ARBA" id="ARBA00023125"/>
    </source>
</evidence>